<dbReference type="RefSeq" id="WP_065308149.1">
    <property type="nucleotide sequence ID" value="NZ_LOCQ01000054.1"/>
</dbReference>
<evidence type="ECO:0000313" key="5">
    <source>
        <dbReference type="Proteomes" id="UP000092713"/>
    </source>
</evidence>
<dbReference type="Pfam" id="PF24322">
    <property type="entry name" value="Tle3"/>
    <property type="match status" value="1"/>
</dbReference>
<organism evidence="4 5">
    <name type="scientific">Janthinobacterium psychrotolerans</name>
    <dbReference type="NCBI Taxonomy" id="1747903"/>
    <lineage>
        <taxon>Bacteria</taxon>
        <taxon>Pseudomonadati</taxon>
        <taxon>Pseudomonadota</taxon>
        <taxon>Betaproteobacteria</taxon>
        <taxon>Burkholderiales</taxon>
        <taxon>Oxalobacteraceae</taxon>
        <taxon>Janthinobacterium</taxon>
    </lineage>
</organism>
<dbReference type="InterPro" id="IPR029058">
    <property type="entry name" value="AB_hydrolase_fold"/>
</dbReference>
<reference evidence="4 5" key="1">
    <citation type="submission" date="2016-04" db="EMBL/GenBank/DDBJ databases">
        <title>Draft genome sequence of Janthinobacterium psychrotolerans sp. nov., isolated from freshwater sediments in Denmark.</title>
        <authorList>
            <person name="Gong X."/>
            <person name="Skrivergaard S."/>
            <person name="Korsgaard B.S."/>
            <person name="Schreiber L."/>
            <person name="Marshall I.P."/>
            <person name="Finster K."/>
            <person name="Schramm A."/>
        </authorList>
    </citation>
    <scope>NUCLEOTIDE SEQUENCE [LARGE SCALE GENOMIC DNA]</scope>
    <source>
        <strain evidence="4 5">S3-2</strain>
    </source>
</reference>
<dbReference type="OrthoDB" id="8829067at2"/>
<name>A0A1A7C0X7_9BURK</name>
<dbReference type="Proteomes" id="UP000092713">
    <property type="component" value="Unassembled WGS sequence"/>
</dbReference>
<evidence type="ECO:0000256" key="1">
    <source>
        <dbReference type="SAM" id="MobiDB-lite"/>
    </source>
</evidence>
<dbReference type="SUPFAM" id="SSF53474">
    <property type="entry name" value="alpha/beta-Hydrolases"/>
    <property type="match status" value="1"/>
</dbReference>
<sequence length="755" mass="83152">MSIYPKVPYVVGKDVTLLQCERTVCKKVKIRRNLPGNIIVVHGVNDLGVSYKAVEHGLCEGLKERLGRGFTPASYRMPVAADKDKLEEDPDAVFFKRSFNEETNSPVIPFYWGYREVSDKTGTMNGQYVDRHGNRLDKDLSKEGGPFGNATSSLPDMWRRGIHAPLDPVGDALRPLRTAPGRMYMVLAAQRLAALISMIRDYDPGDTVSLVAHSQGCLLSLLAQAMLMEKGLAPADTLILMHPPYSLVDNIPSLMKVLSSLDGGEDAAMLPHYHLLDGMQTLSARLKTLVNIVAGVGKGAGKAAAPAFAELKDDKHRGMVGSGWKAEADRDNRGKVVLYFCPEDMTVALDNIQGMGWDGVADIATGSEVATEDKVYDDDGQRGVISKQVVRDHVRKPLEELGQHFYQRVFSNKERLDTGTGKVGVSLVGKPPPFDFPLRLANENEQSHVEMSQRANRASHKPVAWPINNKLSKTEQRNGIRTITGEALHKPVPADLRGMSQIDPVDIPATSMMKNRKPADQGPAGEVDPCEATIAPTSGRGMQVRSEYRPDPGGYEKYPQYEEPLNDRDLALMTASYNKEMGLDKKPALDRRTVVSATRYPDSKVLAQIAESPNESRLRWQREVSAKSFHSSIIGSAKNHSQVTAYDVAIGSGKASSDPKFYAYLCAVADWRVKTPKSSDKPRDGILLADKFRTLHAVYLAVEPPWRKEIIDGNIDYYNSGVLPAGLPLLSGNLWKIVISQTKNMKVVTEKPVKK</sequence>
<evidence type="ECO:0008006" key="6">
    <source>
        <dbReference type="Google" id="ProtNLM"/>
    </source>
</evidence>
<evidence type="ECO:0000259" key="3">
    <source>
        <dbReference type="Pfam" id="PF24322"/>
    </source>
</evidence>
<dbReference type="Gene3D" id="3.40.50.1820">
    <property type="entry name" value="alpha/beta hydrolase"/>
    <property type="match status" value="1"/>
</dbReference>
<dbReference type="AlphaFoldDB" id="A0A1A7C0X7"/>
<accession>A0A1A7C0X7</accession>
<feature type="domain" description="T6SS Tle3 phospholipase effector alpha/beta" evidence="3">
    <location>
        <begin position="34"/>
        <end position="360"/>
    </location>
</feature>
<evidence type="ECO:0000313" key="4">
    <source>
        <dbReference type="EMBL" id="OBV39397.1"/>
    </source>
</evidence>
<proteinExistence type="predicted"/>
<comment type="caution">
    <text evidence="4">The sequence shown here is derived from an EMBL/GenBank/DDBJ whole genome shotgun (WGS) entry which is preliminary data.</text>
</comment>
<dbReference type="EMBL" id="LOCQ01000054">
    <property type="protein sequence ID" value="OBV39397.1"/>
    <property type="molecule type" value="Genomic_DNA"/>
</dbReference>
<dbReference type="InterPro" id="IPR021692">
    <property type="entry name" value="Tle3_C"/>
</dbReference>
<gene>
    <name evidence="4" type="ORF">ASR47_1009212</name>
</gene>
<protein>
    <recommendedName>
        <fullName evidence="6">DUF3274 domain-containing protein</fullName>
    </recommendedName>
</protein>
<keyword evidence="5" id="KW-1185">Reference proteome</keyword>
<dbReference type="InterPro" id="IPR056221">
    <property type="entry name" value="Tle3_ab_dom"/>
</dbReference>
<feature type="domain" description="Antibacterial effector protein Tle3 C-terminal" evidence="2">
    <location>
        <begin position="597"/>
        <end position="744"/>
    </location>
</feature>
<dbReference type="PATRIC" id="fig|1747903.4.peg.2990"/>
<dbReference type="Pfam" id="PF11678">
    <property type="entry name" value="Tle3_C"/>
    <property type="match status" value="1"/>
</dbReference>
<dbReference type="STRING" id="1747903.ASR47_1009212"/>
<feature type="region of interest" description="Disordered" evidence="1">
    <location>
        <begin position="515"/>
        <end position="561"/>
    </location>
</feature>
<evidence type="ECO:0000259" key="2">
    <source>
        <dbReference type="Pfam" id="PF11678"/>
    </source>
</evidence>